<keyword evidence="2" id="KW-1185">Reference proteome</keyword>
<dbReference type="OrthoDB" id="289038at2759"/>
<dbReference type="Proteomes" id="UP000267096">
    <property type="component" value="Unassembled WGS sequence"/>
</dbReference>
<evidence type="ECO:0000313" key="2">
    <source>
        <dbReference type="Proteomes" id="UP000267096"/>
    </source>
</evidence>
<accession>A0A3P6PWE3</accession>
<reference evidence="1 2" key="1">
    <citation type="submission" date="2018-11" db="EMBL/GenBank/DDBJ databases">
        <authorList>
            <consortium name="Pathogen Informatics"/>
        </authorList>
    </citation>
    <scope>NUCLEOTIDE SEQUENCE [LARGE SCALE GENOMIC DNA]</scope>
</reference>
<protein>
    <recommendedName>
        <fullName evidence="3">USP domain-containing protein</fullName>
    </recommendedName>
</protein>
<dbReference type="Gene3D" id="3.90.70.10">
    <property type="entry name" value="Cysteine proteinases"/>
    <property type="match status" value="1"/>
</dbReference>
<dbReference type="SUPFAM" id="SSF54001">
    <property type="entry name" value="Cysteine proteinases"/>
    <property type="match status" value="1"/>
</dbReference>
<sequence length="94" mass="10900">MANLLKLDDEQHDALEFQILLFGKMEKLLSYRDEWRNVKNAIMNRFKGVIRQTISCKKCGMARHSELPFNPLCLVIDKVKSLSKAIETCFAPEQ</sequence>
<name>A0A3P6PWE3_ANISI</name>
<evidence type="ECO:0008006" key="3">
    <source>
        <dbReference type="Google" id="ProtNLM"/>
    </source>
</evidence>
<organism evidence="1 2">
    <name type="scientific">Anisakis simplex</name>
    <name type="common">Herring worm</name>
    <dbReference type="NCBI Taxonomy" id="6269"/>
    <lineage>
        <taxon>Eukaryota</taxon>
        <taxon>Metazoa</taxon>
        <taxon>Ecdysozoa</taxon>
        <taxon>Nematoda</taxon>
        <taxon>Chromadorea</taxon>
        <taxon>Rhabditida</taxon>
        <taxon>Spirurina</taxon>
        <taxon>Ascaridomorpha</taxon>
        <taxon>Ascaridoidea</taxon>
        <taxon>Anisakidae</taxon>
        <taxon>Anisakis</taxon>
        <taxon>Anisakis simplex complex</taxon>
    </lineage>
</organism>
<proteinExistence type="predicted"/>
<evidence type="ECO:0000313" key="1">
    <source>
        <dbReference type="EMBL" id="VDK25234.1"/>
    </source>
</evidence>
<dbReference type="EMBL" id="UYRR01010104">
    <property type="protein sequence ID" value="VDK25234.1"/>
    <property type="molecule type" value="Genomic_DNA"/>
</dbReference>
<dbReference type="AlphaFoldDB" id="A0A3P6PWE3"/>
<dbReference type="InterPro" id="IPR038765">
    <property type="entry name" value="Papain-like_cys_pep_sf"/>
</dbReference>
<gene>
    <name evidence="1" type="ORF">ASIM_LOCUS5261</name>
</gene>